<evidence type="ECO:0000259" key="2">
    <source>
        <dbReference type="Pfam" id="PF00675"/>
    </source>
</evidence>
<feature type="domain" description="Peptidase M16 N-terminal" evidence="2">
    <location>
        <begin position="29"/>
        <end position="175"/>
    </location>
</feature>
<dbReference type="AlphaFoldDB" id="C1A3Y0"/>
<dbReference type="InterPro" id="IPR050361">
    <property type="entry name" value="MPP/UQCRC_Complex"/>
</dbReference>
<dbReference type="eggNOG" id="COG0612">
    <property type="taxonomic scope" value="Bacteria"/>
</dbReference>
<dbReference type="GO" id="GO:0046872">
    <property type="term" value="F:metal ion binding"/>
    <property type="evidence" value="ECO:0007669"/>
    <property type="project" value="InterPro"/>
</dbReference>
<accession>C1A3Y0</accession>
<dbReference type="PANTHER" id="PTHR11851:SF49">
    <property type="entry name" value="MITOCHONDRIAL-PROCESSING PEPTIDASE SUBUNIT ALPHA"/>
    <property type="match status" value="1"/>
</dbReference>
<dbReference type="InterPro" id="IPR007863">
    <property type="entry name" value="Peptidase_M16_C"/>
</dbReference>
<dbReference type="SUPFAM" id="SSF63411">
    <property type="entry name" value="LuxS/MPP-like metallohydrolase"/>
    <property type="match status" value="2"/>
</dbReference>
<feature type="domain" description="Peptidase M16 C-terminal" evidence="3">
    <location>
        <begin position="185"/>
        <end position="359"/>
    </location>
</feature>
<organism evidence="4 5">
    <name type="scientific">Gemmatimonas aurantiaca (strain DSM 14586 / JCM 11422 / NBRC 100505 / T-27)</name>
    <dbReference type="NCBI Taxonomy" id="379066"/>
    <lineage>
        <taxon>Bacteria</taxon>
        <taxon>Pseudomonadati</taxon>
        <taxon>Gemmatimonadota</taxon>
        <taxon>Gemmatimonadia</taxon>
        <taxon>Gemmatimonadales</taxon>
        <taxon>Gemmatimonadaceae</taxon>
        <taxon>Gemmatimonas</taxon>
    </lineage>
</organism>
<reference evidence="5" key="1">
    <citation type="submission" date="2006-03" db="EMBL/GenBank/DDBJ databases">
        <title>Complete genome sequence of Gemmatimonas aurantiaca T-27 that represents a novel phylum Gemmatimonadetes.</title>
        <authorList>
            <person name="Takasaki K."/>
            <person name="Ichikawa N."/>
            <person name="Miura H."/>
            <person name="Matsushita S."/>
            <person name="Watanabe Y."/>
            <person name="Oguchi A."/>
            <person name="Ankai A."/>
            <person name="Yashiro I."/>
            <person name="Takahashi M."/>
            <person name="Terui Y."/>
            <person name="Fukui S."/>
            <person name="Yokoyama H."/>
            <person name="Tanikawa S."/>
            <person name="Hanada S."/>
            <person name="Kamagata Y."/>
            <person name="Fujita N."/>
        </authorList>
    </citation>
    <scope>NUCLEOTIDE SEQUENCE [LARGE SCALE GENOMIC DNA]</scope>
    <source>
        <strain evidence="5">T-27 / DSM 14586 / JCM 11422 / NBRC 100505</strain>
    </source>
</reference>
<dbReference type="HOGENOM" id="CLU_009902_3_0_0"/>
<comment type="similarity">
    <text evidence="1">Belongs to the peptidase M16 family.</text>
</comment>
<dbReference type="EMBL" id="AP009153">
    <property type="protein sequence ID" value="BAH38805.1"/>
    <property type="molecule type" value="Genomic_DNA"/>
</dbReference>
<dbReference type="Proteomes" id="UP000002209">
    <property type="component" value="Chromosome"/>
</dbReference>
<sequence length="429" mass="46938">MAVVAIGADKQGAEAPQLHRTDLPNGLTVLSEAVPGARSVAFGAWVRAATLHERPEEMGVSHLLEHMVFKGTRTRSAQEIALSLETLGGSLDAYTEREHTSYQARVLDEHLGEAASVIGELIFEPLLKPEDLALERKVILEEISMVEDTPDDIIFDVHNRAVWGDHPHGYAILGTRDTVKSLDIPHIRALQERAYHPGRLVVAASGRVEHDQLLEVLDRAGWLTRARGDMTPFALDPVEAAGPHAEHVKRKDIAQTHIVLGGQGIAHGDSRRYAFALIDMLLGGGMSSRLFQRVREELGLAYSVHTFSSAFADTGVHGVYLATAPESAQEALDAVREVLREVASEGLPEADMLAGKRQLRGQLVLSMEGVSSRMYRAATTALYGEPFRSVDEQMALVDAIDEDTVRDVARDFFDPDRHILVSLGPKAVR</sequence>
<protein>
    <submittedName>
        <fullName evidence="4">Putative S16B family peptidase</fullName>
    </submittedName>
</protein>
<dbReference type="Pfam" id="PF05193">
    <property type="entry name" value="Peptidase_M16_C"/>
    <property type="match status" value="1"/>
</dbReference>
<dbReference type="PANTHER" id="PTHR11851">
    <property type="entry name" value="METALLOPROTEASE"/>
    <property type="match status" value="1"/>
</dbReference>
<dbReference type="STRING" id="379066.GAU_1763"/>
<proteinExistence type="inferred from homology"/>
<keyword evidence="5" id="KW-1185">Reference proteome</keyword>
<evidence type="ECO:0000259" key="3">
    <source>
        <dbReference type="Pfam" id="PF05193"/>
    </source>
</evidence>
<gene>
    <name evidence="4" type="ordered locus">GAU_1763</name>
</gene>
<evidence type="ECO:0000313" key="4">
    <source>
        <dbReference type="EMBL" id="BAH38805.1"/>
    </source>
</evidence>
<evidence type="ECO:0000313" key="5">
    <source>
        <dbReference type="Proteomes" id="UP000002209"/>
    </source>
</evidence>
<dbReference type="Pfam" id="PF00675">
    <property type="entry name" value="Peptidase_M16"/>
    <property type="match status" value="1"/>
</dbReference>
<dbReference type="InterPro" id="IPR011765">
    <property type="entry name" value="Pept_M16_N"/>
</dbReference>
<dbReference type="InterPro" id="IPR011249">
    <property type="entry name" value="Metalloenz_LuxS/M16"/>
</dbReference>
<evidence type="ECO:0000256" key="1">
    <source>
        <dbReference type="ARBA" id="ARBA00007261"/>
    </source>
</evidence>
<dbReference type="Gene3D" id="3.30.830.10">
    <property type="entry name" value="Metalloenzyme, LuxS/M16 peptidase-like"/>
    <property type="match status" value="2"/>
</dbReference>
<name>C1A3Y0_GEMAT</name>
<dbReference type="KEGG" id="gau:GAU_1763"/>